<accession>A0ABD1IC87</accession>
<dbReference type="AlphaFoldDB" id="A0ABD1IC87"/>
<sequence length="354" mass="37986">MGEQVEKKNEGEKAAAEGVEKAAAGGGGERKEAPTAVVLKMDLHCQGCAKKVRRSISNLPGVEKVTADFDAKILTVTGNVDPTWLREKVELKTMKKVELISPQPKSGGGGADDKKAEDDTNKPRKAVVSTATMKTKLHCDGCAHKIKRIIIKNFDGVDSLTTDLQKDLIIVIGTMNVNDLVTYLREKLKRGVEIVPPNKNDSAPIAEKKAAEGAVVEGKEKKPNGGGDGKEEEKKGKESDVTAESGEKKKEGGGGKKEGEPKPAAEPAGEAGGGGETKVETSKMEYHNSYNPQTYYAMPMVMHGHQDYGMHHYQSRADMGYYMAGPPLPPPTYVSADANNNMFSDENPNGCSVM</sequence>
<feature type="region of interest" description="Disordered" evidence="2">
    <location>
        <begin position="1"/>
        <end position="32"/>
    </location>
</feature>
<reference evidence="4 5" key="1">
    <citation type="submission" date="2024-06" db="EMBL/GenBank/DDBJ databases">
        <title>A chromosome level genome sequence of Diviner's sage (Salvia divinorum).</title>
        <authorList>
            <person name="Ford S.A."/>
            <person name="Ro D.-K."/>
            <person name="Ness R.W."/>
            <person name="Phillips M.A."/>
        </authorList>
    </citation>
    <scope>NUCLEOTIDE SEQUENCE [LARGE SCALE GENOMIC DNA]</scope>
    <source>
        <strain evidence="4">SAF-2024a</strain>
        <tissue evidence="4">Leaf</tissue>
    </source>
</reference>
<dbReference type="SUPFAM" id="SSF55008">
    <property type="entry name" value="HMA, heavy metal-associated domain"/>
    <property type="match status" value="2"/>
</dbReference>
<dbReference type="Gene3D" id="3.30.70.100">
    <property type="match status" value="2"/>
</dbReference>
<comment type="caution">
    <text evidence="4">The sequence shown here is derived from an EMBL/GenBank/DDBJ whole genome shotgun (WGS) entry which is preliminary data.</text>
</comment>
<feature type="compositionally biased region" description="Basic and acidic residues" evidence="2">
    <location>
        <begin position="1"/>
        <end position="20"/>
    </location>
</feature>
<evidence type="ECO:0000313" key="4">
    <source>
        <dbReference type="EMBL" id="KAL1566015.1"/>
    </source>
</evidence>
<dbReference type="Proteomes" id="UP001567538">
    <property type="component" value="Unassembled WGS sequence"/>
</dbReference>
<feature type="region of interest" description="Disordered" evidence="2">
    <location>
        <begin position="194"/>
        <end position="278"/>
    </location>
</feature>
<feature type="domain" description="HMA" evidence="3">
    <location>
        <begin position="34"/>
        <end position="97"/>
    </location>
</feature>
<proteinExistence type="predicted"/>
<evidence type="ECO:0000259" key="3">
    <source>
        <dbReference type="PROSITE" id="PS50846"/>
    </source>
</evidence>
<dbReference type="PROSITE" id="PS50846">
    <property type="entry name" value="HMA_2"/>
    <property type="match status" value="1"/>
</dbReference>
<comment type="subcellular location">
    <subcellularLocation>
        <location evidence="1">Membrane</location>
        <topology evidence="1">Peripheral membrane protein</topology>
    </subcellularLocation>
</comment>
<dbReference type="GO" id="GO:0016020">
    <property type="term" value="C:membrane"/>
    <property type="evidence" value="ECO:0007669"/>
    <property type="project" value="UniProtKB-SubCell"/>
</dbReference>
<dbReference type="GO" id="GO:0009626">
    <property type="term" value="P:plant-type hypersensitive response"/>
    <property type="evidence" value="ECO:0007669"/>
    <property type="project" value="UniProtKB-KW"/>
</dbReference>
<gene>
    <name evidence="4" type="ORF">AAHA92_01672</name>
</gene>
<evidence type="ECO:0000256" key="1">
    <source>
        <dbReference type="ARBA" id="ARBA00004170"/>
    </source>
</evidence>
<protein>
    <submittedName>
        <fullName evidence="4">Heavy metal-associated isoprenylated plant protein 6-like</fullName>
    </submittedName>
</protein>
<dbReference type="InterPro" id="IPR036163">
    <property type="entry name" value="HMA_dom_sf"/>
</dbReference>
<feature type="compositionally biased region" description="Basic and acidic residues" evidence="2">
    <location>
        <begin position="206"/>
        <end position="263"/>
    </location>
</feature>
<dbReference type="InterPro" id="IPR006121">
    <property type="entry name" value="HMA_dom"/>
</dbReference>
<feature type="compositionally biased region" description="Basic and acidic residues" evidence="2">
    <location>
        <begin position="111"/>
        <end position="122"/>
    </location>
</feature>
<dbReference type="Pfam" id="PF00403">
    <property type="entry name" value="HMA"/>
    <property type="match status" value="2"/>
</dbReference>
<dbReference type="InterPro" id="IPR044594">
    <property type="entry name" value="HIPP01/3/5/6"/>
</dbReference>
<feature type="region of interest" description="Disordered" evidence="2">
    <location>
        <begin position="97"/>
        <end position="129"/>
    </location>
</feature>
<dbReference type="PANTHER" id="PTHR46413">
    <property type="entry name" value="HEAVY METAL-ASSOCIATED ISOPRENYLATED PLANT PROTEIN 6"/>
    <property type="match status" value="1"/>
</dbReference>
<name>A0ABD1IC87_SALDI</name>
<dbReference type="PANTHER" id="PTHR46413:SF1">
    <property type="entry name" value="HEAVY METAL-ASSOCIATED ISOPRENYLATED PLANT PROTEIN 6"/>
    <property type="match status" value="1"/>
</dbReference>
<dbReference type="EMBL" id="JBEAFC010000002">
    <property type="protein sequence ID" value="KAL1566015.1"/>
    <property type="molecule type" value="Genomic_DNA"/>
</dbReference>
<dbReference type="CDD" id="cd00371">
    <property type="entry name" value="HMA"/>
    <property type="match status" value="2"/>
</dbReference>
<organism evidence="4 5">
    <name type="scientific">Salvia divinorum</name>
    <name type="common">Maria pastora</name>
    <name type="synonym">Diviner's sage</name>
    <dbReference type="NCBI Taxonomy" id="28513"/>
    <lineage>
        <taxon>Eukaryota</taxon>
        <taxon>Viridiplantae</taxon>
        <taxon>Streptophyta</taxon>
        <taxon>Embryophyta</taxon>
        <taxon>Tracheophyta</taxon>
        <taxon>Spermatophyta</taxon>
        <taxon>Magnoliopsida</taxon>
        <taxon>eudicotyledons</taxon>
        <taxon>Gunneridae</taxon>
        <taxon>Pentapetalae</taxon>
        <taxon>asterids</taxon>
        <taxon>lamiids</taxon>
        <taxon>Lamiales</taxon>
        <taxon>Lamiaceae</taxon>
        <taxon>Nepetoideae</taxon>
        <taxon>Mentheae</taxon>
        <taxon>Salviinae</taxon>
        <taxon>Salvia</taxon>
        <taxon>Salvia subgen. Calosphace</taxon>
    </lineage>
</organism>
<keyword evidence="5" id="KW-1185">Reference proteome</keyword>
<evidence type="ECO:0000256" key="2">
    <source>
        <dbReference type="SAM" id="MobiDB-lite"/>
    </source>
</evidence>
<evidence type="ECO:0000313" key="5">
    <source>
        <dbReference type="Proteomes" id="UP001567538"/>
    </source>
</evidence>